<organism evidence="1 2">
    <name type="scientific">Pluteus cervinus</name>
    <dbReference type="NCBI Taxonomy" id="181527"/>
    <lineage>
        <taxon>Eukaryota</taxon>
        <taxon>Fungi</taxon>
        <taxon>Dikarya</taxon>
        <taxon>Basidiomycota</taxon>
        <taxon>Agaricomycotina</taxon>
        <taxon>Agaricomycetes</taxon>
        <taxon>Agaricomycetidae</taxon>
        <taxon>Agaricales</taxon>
        <taxon>Pluteineae</taxon>
        <taxon>Pluteaceae</taxon>
        <taxon>Pluteus</taxon>
    </lineage>
</organism>
<sequence>MQSEKFVSDKHDPFVLDRPILVLSCIAFTTSVAIFVIAMLDLGLPFFFLNPIFSGITILFLSISLFLRGRSKRRQEATDLRRLQLPPYAIPCEVISYLLSVAWLAPLTLSIVASIPGGPLGPELLKKVVEGNRFTLVAQGILAVVNFIFMGSIAILQSIERRRYDRTRDSALFRDFTIE</sequence>
<evidence type="ECO:0000313" key="1">
    <source>
        <dbReference type="EMBL" id="TFK68924.1"/>
    </source>
</evidence>
<dbReference type="Proteomes" id="UP000308600">
    <property type="component" value="Unassembled WGS sequence"/>
</dbReference>
<keyword evidence="2" id="KW-1185">Reference proteome</keyword>
<name>A0ACD3AU93_9AGAR</name>
<gene>
    <name evidence="1" type="ORF">BDN72DRAFT_841226</name>
</gene>
<accession>A0ACD3AU93</accession>
<dbReference type="EMBL" id="ML208341">
    <property type="protein sequence ID" value="TFK68924.1"/>
    <property type="molecule type" value="Genomic_DNA"/>
</dbReference>
<protein>
    <submittedName>
        <fullName evidence="1">Uncharacterized protein</fullName>
    </submittedName>
</protein>
<proteinExistence type="predicted"/>
<reference evidence="1 2" key="1">
    <citation type="journal article" date="2019" name="Nat. Ecol. Evol.">
        <title>Megaphylogeny resolves global patterns of mushroom evolution.</title>
        <authorList>
            <person name="Varga T."/>
            <person name="Krizsan K."/>
            <person name="Foldi C."/>
            <person name="Dima B."/>
            <person name="Sanchez-Garcia M."/>
            <person name="Sanchez-Ramirez S."/>
            <person name="Szollosi G.J."/>
            <person name="Szarkandi J.G."/>
            <person name="Papp V."/>
            <person name="Albert L."/>
            <person name="Andreopoulos W."/>
            <person name="Angelini C."/>
            <person name="Antonin V."/>
            <person name="Barry K.W."/>
            <person name="Bougher N.L."/>
            <person name="Buchanan P."/>
            <person name="Buyck B."/>
            <person name="Bense V."/>
            <person name="Catcheside P."/>
            <person name="Chovatia M."/>
            <person name="Cooper J."/>
            <person name="Damon W."/>
            <person name="Desjardin D."/>
            <person name="Finy P."/>
            <person name="Geml J."/>
            <person name="Haridas S."/>
            <person name="Hughes K."/>
            <person name="Justo A."/>
            <person name="Karasinski D."/>
            <person name="Kautmanova I."/>
            <person name="Kiss B."/>
            <person name="Kocsube S."/>
            <person name="Kotiranta H."/>
            <person name="LaButti K.M."/>
            <person name="Lechner B.E."/>
            <person name="Liimatainen K."/>
            <person name="Lipzen A."/>
            <person name="Lukacs Z."/>
            <person name="Mihaltcheva S."/>
            <person name="Morgado L.N."/>
            <person name="Niskanen T."/>
            <person name="Noordeloos M.E."/>
            <person name="Ohm R.A."/>
            <person name="Ortiz-Santana B."/>
            <person name="Ovrebo C."/>
            <person name="Racz N."/>
            <person name="Riley R."/>
            <person name="Savchenko A."/>
            <person name="Shiryaev A."/>
            <person name="Soop K."/>
            <person name="Spirin V."/>
            <person name="Szebenyi C."/>
            <person name="Tomsovsky M."/>
            <person name="Tulloss R.E."/>
            <person name="Uehling J."/>
            <person name="Grigoriev I.V."/>
            <person name="Vagvolgyi C."/>
            <person name="Papp T."/>
            <person name="Martin F.M."/>
            <person name="Miettinen O."/>
            <person name="Hibbett D.S."/>
            <person name="Nagy L.G."/>
        </authorList>
    </citation>
    <scope>NUCLEOTIDE SEQUENCE [LARGE SCALE GENOMIC DNA]</scope>
    <source>
        <strain evidence="1 2">NL-1719</strain>
    </source>
</reference>
<evidence type="ECO:0000313" key="2">
    <source>
        <dbReference type="Proteomes" id="UP000308600"/>
    </source>
</evidence>